<sequence>MVKLIEDRDAVLFLSNALAAKGITFPPEATERNIHRYQSKARDFLIRKGRLAEEIDTFFTQTLERYRQRTPTENELNWFMDDPRASFWLMCKLDHADDINSLSDLIVTGNSLLDELGTKKNDTPPNHNLRVDYIKDKIRNQGGILTPREYLRDLNNEWEGNLGFRDIFKDVNSPSGVSIDWLIGYLKDNNITLANYQCGSIIEEKLAYCYASYFIWCEQNRHDGVIETNFKNKFKSAFSTQKARAKKNASRAKQLNVHIAEEFYDKMRDIAISEGISNARVIEHAIQFAWHNKKHPRYK</sequence>
<dbReference type="KEGG" id="ddc:Dd586_2890"/>
<organism evidence="1 2">
    <name type="scientific">Dickeya zeae (strain Ech586)</name>
    <name type="common">Dickeya dadantii (strain Ech586)</name>
    <dbReference type="NCBI Taxonomy" id="590409"/>
    <lineage>
        <taxon>Bacteria</taxon>
        <taxon>Pseudomonadati</taxon>
        <taxon>Pseudomonadota</taxon>
        <taxon>Gammaproteobacteria</taxon>
        <taxon>Enterobacterales</taxon>
        <taxon>Pectobacteriaceae</taxon>
        <taxon>Dickeya</taxon>
        <taxon>Dickeya parazeae</taxon>
    </lineage>
</organism>
<keyword evidence="2" id="KW-1185">Reference proteome</keyword>
<evidence type="ECO:0000313" key="1">
    <source>
        <dbReference type="EMBL" id="ACZ77725.1"/>
    </source>
</evidence>
<evidence type="ECO:0000313" key="2">
    <source>
        <dbReference type="Proteomes" id="UP000001446"/>
    </source>
</evidence>
<dbReference type="RefSeq" id="WP_012885534.1">
    <property type="nucleotide sequence ID" value="NC_013592.1"/>
</dbReference>
<protein>
    <submittedName>
        <fullName evidence="1">Uncharacterized protein</fullName>
    </submittedName>
</protein>
<dbReference type="AlphaFoldDB" id="D2BSW2"/>
<dbReference type="EMBL" id="CP001836">
    <property type="protein sequence ID" value="ACZ77725.1"/>
    <property type="molecule type" value="Genomic_DNA"/>
</dbReference>
<gene>
    <name evidence="1" type="ordered locus">Dd586_2890</name>
</gene>
<dbReference type="Proteomes" id="UP000001446">
    <property type="component" value="Chromosome"/>
</dbReference>
<reference evidence="1" key="1">
    <citation type="submission" date="2009-12" db="EMBL/GenBank/DDBJ databases">
        <title>Complete sequence of Dickeya dadantii Ech586.</title>
        <authorList>
            <consortium name="US DOE Joint Genome Institute"/>
            <person name="Lucas S."/>
            <person name="Copeland A."/>
            <person name="Lapidus A."/>
            <person name="Glavina del Rio T."/>
            <person name="Tice H."/>
            <person name="Bruce D."/>
            <person name="Goodwin L."/>
            <person name="Pitluck S."/>
            <person name="Munk A.C."/>
            <person name="Brettin T."/>
            <person name="Detter J.C."/>
            <person name="Han C."/>
            <person name="Tapia R."/>
            <person name="Larimer F."/>
            <person name="Land M."/>
            <person name="Hauser L."/>
            <person name="Kyrpides N."/>
            <person name="Mikhailova N."/>
            <person name="Balakrishnan V."/>
            <person name="Glasner J."/>
            <person name="Perna N.T."/>
        </authorList>
    </citation>
    <scope>NUCLEOTIDE SEQUENCE [LARGE SCALE GENOMIC DNA]</scope>
    <source>
        <strain evidence="1">Ech586</strain>
    </source>
</reference>
<proteinExistence type="predicted"/>
<name>D2BSW2_DICZ5</name>
<dbReference type="STRING" id="590409.Dd586_2890"/>
<dbReference type="HOGENOM" id="CLU_945728_0_0_6"/>
<accession>D2BSW2</accession>
<dbReference type="OrthoDB" id="6624549at2"/>